<reference evidence="1 2" key="1">
    <citation type="journal article" date="2024" name="G3 (Bethesda)">
        <title>Genome assembly of Hibiscus sabdariffa L. provides insights into metabolisms of medicinal natural products.</title>
        <authorList>
            <person name="Kim T."/>
        </authorList>
    </citation>
    <scope>NUCLEOTIDE SEQUENCE [LARGE SCALE GENOMIC DNA]</scope>
    <source>
        <strain evidence="1">TK-2024</strain>
        <tissue evidence="1">Old leaves</tissue>
    </source>
</reference>
<gene>
    <name evidence="1" type="ORF">V6N11_018470</name>
</gene>
<keyword evidence="2" id="KW-1185">Reference proteome</keyword>
<sequence length="81" mass="9181">MSKNETYGTMKDEVEVGEEEYIIDKSGCTLPSSFLKRKFIDKVVKIDYKTYAGDNGRFTRLVVLVDLHNALVPCIGIDNFT</sequence>
<protein>
    <submittedName>
        <fullName evidence="1">Uncharacterized protein</fullName>
    </submittedName>
</protein>
<organism evidence="1 2">
    <name type="scientific">Hibiscus sabdariffa</name>
    <name type="common">roselle</name>
    <dbReference type="NCBI Taxonomy" id="183260"/>
    <lineage>
        <taxon>Eukaryota</taxon>
        <taxon>Viridiplantae</taxon>
        <taxon>Streptophyta</taxon>
        <taxon>Embryophyta</taxon>
        <taxon>Tracheophyta</taxon>
        <taxon>Spermatophyta</taxon>
        <taxon>Magnoliopsida</taxon>
        <taxon>eudicotyledons</taxon>
        <taxon>Gunneridae</taxon>
        <taxon>Pentapetalae</taxon>
        <taxon>rosids</taxon>
        <taxon>malvids</taxon>
        <taxon>Malvales</taxon>
        <taxon>Malvaceae</taxon>
        <taxon>Malvoideae</taxon>
        <taxon>Hibiscus</taxon>
    </lineage>
</organism>
<dbReference type="EMBL" id="JBBPBN010000008">
    <property type="protein sequence ID" value="KAK9033437.1"/>
    <property type="molecule type" value="Genomic_DNA"/>
</dbReference>
<evidence type="ECO:0000313" key="2">
    <source>
        <dbReference type="Proteomes" id="UP001396334"/>
    </source>
</evidence>
<name>A0ABR2T7U3_9ROSI</name>
<evidence type="ECO:0000313" key="1">
    <source>
        <dbReference type="EMBL" id="KAK9033437.1"/>
    </source>
</evidence>
<comment type="caution">
    <text evidence="1">The sequence shown here is derived from an EMBL/GenBank/DDBJ whole genome shotgun (WGS) entry which is preliminary data.</text>
</comment>
<proteinExistence type="predicted"/>
<dbReference type="Proteomes" id="UP001396334">
    <property type="component" value="Unassembled WGS sequence"/>
</dbReference>
<accession>A0ABR2T7U3</accession>